<proteinExistence type="predicted"/>
<keyword evidence="2 6" id="KW-0238">DNA-binding</keyword>
<dbReference type="PRINTS" id="PR00032">
    <property type="entry name" value="HTHARAC"/>
</dbReference>
<dbReference type="InterPro" id="IPR018060">
    <property type="entry name" value="HTH_AraC"/>
</dbReference>
<feature type="transmembrane region" description="Helical" evidence="4">
    <location>
        <begin position="31"/>
        <end position="50"/>
    </location>
</feature>
<evidence type="ECO:0000259" key="5">
    <source>
        <dbReference type="PROSITE" id="PS01124"/>
    </source>
</evidence>
<dbReference type="SMART" id="SM00342">
    <property type="entry name" value="HTH_ARAC"/>
    <property type="match status" value="1"/>
</dbReference>
<dbReference type="Proteomes" id="UP000199354">
    <property type="component" value="Unassembled WGS sequence"/>
</dbReference>
<dbReference type="GO" id="GO:0043565">
    <property type="term" value="F:sequence-specific DNA binding"/>
    <property type="evidence" value="ECO:0007669"/>
    <property type="project" value="InterPro"/>
</dbReference>
<feature type="transmembrane region" description="Helical" evidence="4">
    <location>
        <begin position="204"/>
        <end position="223"/>
    </location>
</feature>
<dbReference type="Gene3D" id="1.10.10.60">
    <property type="entry name" value="Homeodomain-like"/>
    <property type="match status" value="1"/>
</dbReference>
<feature type="transmembrane region" description="Helical" evidence="4">
    <location>
        <begin position="101"/>
        <end position="120"/>
    </location>
</feature>
<dbReference type="InterPro" id="IPR020449">
    <property type="entry name" value="Tscrpt_reg_AraC-type_HTH"/>
</dbReference>
<dbReference type="PANTHER" id="PTHR43280">
    <property type="entry name" value="ARAC-FAMILY TRANSCRIPTIONAL REGULATOR"/>
    <property type="match status" value="1"/>
</dbReference>
<keyword evidence="4" id="KW-0812">Transmembrane</keyword>
<protein>
    <submittedName>
        <fullName evidence="6">AraC-type DNA-binding protein</fullName>
    </submittedName>
</protein>
<feature type="transmembrane region" description="Helical" evidence="4">
    <location>
        <begin position="6"/>
        <end position="22"/>
    </location>
</feature>
<dbReference type="InterPro" id="IPR009057">
    <property type="entry name" value="Homeodomain-like_sf"/>
</dbReference>
<feature type="domain" description="HTH araC/xylS-type" evidence="5">
    <location>
        <begin position="280"/>
        <end position="381"/>
    </location>
</feature>
<evidence type="ECO:0000256" key="1">
    <source>
        <dbReference type="ARBA" id="ARBA00023015"/>
    </source>
</evidence>
<evidence type="ECO:0000313" key="7">
    <source>
        <dbReference type="Proteomes" id="UP000199354"/>
    </source>
</evidence>
<evidence type="ECO:0000313" key="6">
    <source>
        <dbReference type="EMBL" id="SCY21583.1"/>
    </source>
</evidence>
<evidence type="ECO:0000256" key="2">
    <source>
        <dbReference type="ARBA" id="ARBA00023125"/>
    </source>
</evidence>
<keyword evidence="3" id="KW-0804">Transcription</keyword>
<name>A0A1G5E3I8_9FLAO</name>
<dbReference type="AlphaFoldDB" id="A0A1G5E3I8"/>
<keyword evidence="1" id="KW-0805">Transcription regulation</keyword>
<dbReference type="Pfam" id="PF12833">
    <property type="entry name" value="HTH_18"/>
    <property type="match status" value="1"/>
</dbReference>
<dbReference type="STRING" id="490189.SAMN02927903_00930"/>
<keyword evidence="7" id="KW-1185">Reference proteome</keyword>
<dbReference type="EMBL" id="FMVF01000004">
    <property type="protein sequence ID" value="SCY21583.1"/>
    <property type="molecule type" value="Genomic_DNA"/>
</dbReference>
<dbReference type="GO" id="GO:0003700">
    <property type="term" value="F:DNA-binding transcription factor activity"/>
    <property type="evidence" value="ECO:0007669"/>
    <property type="project" value="InterPro"/>
</dbReference>
<dbReference type="PROSITE" id="PS00041">
    <property type="entry name" value="HTH_ARAC_FAMILY_1"/>
    <property type="match status" value="1"/>
</dbReference>
<organism evidence="6 7">
    <name type="scientific">Flavobacterium caeni</name>
    <dbReference type="NCBI Taxonomy" id="490189"/>
    <lineage>
        <taxon>Bacteria</taxon>
        <taxon>Pseudomonadati</taxon>
        <taxon>Bacteroidota</taxon>
        <taxon>Flavobacteriia</taxon>
        <taxon>Flavobacteriales</taxon>
        <taxon>Flavobacteriaceae</taxon>
        <taxon>Flavobacterium</taxon>
    </lineage>
</organism>
<sequence length="385" mass="44393">MFADFILIAGMAFLAMSVLLLVKSKPTVTRRLLIVFFASAFFFLLYYYSFLHRSRVLGAIAVLFGHGMGFILGPMLYFLLQSLVLPPALFLKRLYLHLIPYALVWLLVSLPLALSIATPYCRDFGDWYANHDYWINLPENVFFLTYIYFSLRLHTRIAGLVRENSAAERHDLSWYRHLLWGLALIVVFDTLCTFYEFYFPMIPWNIGTLIAFSFVALFSYLGYKGMFQSHILLPDFLLNRLEKNEPTGFETTPTSTPKTPLRALDGYSESEIEAFKTKLLHVMETQKPYLNEALGLGELADSLGIGTKKLSDLLNQHLHTNFYNFVNEYRVREVVERLATPDAEKYTLMGIAYDCGFQSKASFNRIFKQKMGMSPSEYKKNIPAF</sequence>
<evidence type="ECO:0000256" key="4">
    <source>
        <dbReference type="SAM" id="Phobius"/>
    </source>
</evidence>
<evidence type="ECO:0000256" key="3">
    <source>
        <dbReference type="ARBA" id="ARBA00023163"/>
    </source>
</evidence>
<dbReference type="InterPro" id="IPR018062">
    <property type="entry name" value="HTH_AraC-typ_CS"/>
</dbReference>
<dbReference type="PROSITE" id="PS01124">
    <property type="entry name" value="HTH_ARAC_FAMILY_2"/>
    <property type="match status" value="1"/>
</dbReference>
<dbReference type="SUPFAM" id="SSF46689">
    <property type="entry name" value="Homeodomain-like"/>
    <property type="match status" value="1"/>
</dbReference>
<feature type="transmembrane region" description="Helical" evidence="4">
    <location>
        <begin position="178"/>
        <end position="198"/>
    </location>
</feature>
<keyword evidence="4" id="KW-0472">Membrane</keyword>
<feature type="transmembrane region" description="Helical" evidence="4">
    <location>
        <begin position="56"/>
        <end position="80"/>
    </location>
</feature>
<gene>
    <name evidence="6" type="ORF">SAMN02927903_00930</name>
</gene>
<accession>A0A1G5E3I8</accession>
<reference evidence="6 7" key="1">
    <citation type="submission" date="2016-10" db="EMBL/GenBank/DDBJ databases">
        <authorList>
            <person name="de Groot N.N."/>
        </authorList>
    </citation>
    <scope>NUCLEOTIDE SEQUENCE [LARGE SCALE GENOMIC DNA]</scope>
    <source>
        <strain evidence="6 7">CGMCC 1.7031</strain>
    </source>
</reference>
<dbReference type="PANTHER" id="PTHR43280:SF29">
    <property type="entry name" value="ARAC-FAMILY TRANSCRIPTIONAL REGULATOR"/>
    <property type="match status" value="1"/>
</dbReference>
<keyword evidence="4" id="KW-1133">Transmembrane helix</keyword>